<feature type="binding site" evidence="8">
    <location>
        <position position="92"/>
    </location>
    <ligand>
        <name>Fe cation</name>
        <dbReference type="ChEBI" id="CHEBI:24875"/>
        <label>2</label>
    </ligand>
</feature>
<evidence type="ECO:0000313" key="10">
    <source>
        <dbReference type="EMBL" id="AHX11287.1"/>
    </source>
</evidence>
<dbReference type="RefSeq" id="WP_038559212.1">
    <property type="nucleotide sequence ID" value="NZ_CP007481.1"/>
</dbReference>
<dbReference type="InterPro" id="IPR012347">
    <property type="entry name" value="Ferritin-like"/>
</dbReference>
<evidence type="ECO:0000256" key="8">
    <source>
        <dbReference type="PIRSR" id="PIRSR002560-1"/>
    </source>
</evidence>
<dbReference type="GO" id="GO:0008199">
    <property type="term" value="F:ferric iron binding"/>
    <property type="evidence" value="ECO:0007669"/>
    <property type="project" value="InterPro"/>
</dbReference>
<dbReference type="EMBL" id="CP007481">
    <property type="protein sequence ID" value="AHX11287.1"/>
    <property type="molecule type" value="Genomic_DNA"/>
</dbReference>
<keyword evidence="5 7" id="KW-0479">Metal-binding</keyword>
<dbReference type="InterPro" id="IPR009040">
    <property type="entry name" value="Ferritin-like_diiron"/>
</dbReference>
<dbReference type="PRINTS" id="PR00601">
    <property type="entry name" value="BACFERRITIN"/>
</dbReference>
<dbReference type="PANTHER" id="PTHR30295">
    <property type="entry name" value="BACTERIOFERRITIN"/>
    <property type="match status" value="1"/>
</dbReference>
<dbReference type="Proteomes" id="UP000023755">
    <property type="component" value="Chromosome"/>
</dbReference>
<evidence type="ECO:0000259" key="9">
    <source>
        <dbReference type="PROSITE" id="PS50905"/>
    </source>
</evidence>
<feature type="binding site" evidence="8">
    <location>
        <position position="125"/>
    </location>
    <ligand>
        <name>Fe cation</name>
        <dbReference type="ChEBI" id="CHEBI:24875"/>
        <label>2</label>
    </ligand>
</feature>
<organism evidence="10 11">
    <name type="scientific">Neorickettsia helminthoeca str. Oregon</name>
    <dbReference type="NCBI Taxonomy" id="1286528"/>
    <lineage>
        <taxon>Bacteria</taxon>
        <taxon>Pseudomonadati</taxon>
        <taxon>Pseudomonadota</taxon>
        <taxon>Alphaproteobacteria</taxon>
        <taxon>Rickettsiales</taxon>
        <taxon>Anaplasmataceae</taxon>
        <taxon>Neorickettsia</taxon>
    </lineage>
</organism>
<dbReference type="PROSITE" id="PS50905">
    <property type="entry name" value="FERRITIN_LIKE"/>
    <property type="match status" value="1"/>
</dbReference>
<dbReference type="GO" id="GO:0020037">
    <property type="term" value="F:heme binding"/>
    <property type="evidence" value="ECO:0007669"/>
    <property type="project" value="TreeGrafter"/>
</dbReference>
<dbReference type="NCBIfam" id="TIGR00754">
    <property type="entry name" value="bfr"/>
    <property type="match status" value="1"/>
</dbReference>
<feature type="binding site" evidence="8">
    <location>
        <position position="49"/>
    </location>
    <ligand>
        <name>Fe cation</name>
        <dbReference type="ChEBI" id="CHEBI:24875"/>
        <label>1</label>
    </ligand>
</feature>
<evidence type="ECO:0000313" key="11">
    <source>
        <dbReference type="Proteomes" id="UP000023755"/>
    </source>
</evidence>
<protein>
    <recommendedName>
        <fullName evidence="7">Bacterioferritin</fullName>
        <ecNumber evidence="7">1.16.3.1</ecNumber>
    </recommendedName>
</protein>
<feature type="binding site" evidence="8">
    <location>
        <position position="16"/>
    </location>
    <ligand>
        <name>Fe cation</name>
        <dbReference type="ChEBI" id="CHEBI:24875"/>
        <label>1</label>
    </ligand>
</feature>
<keyword evidence="6 7" id="KW-0408">Iron</keyword>
<feature type="domain" description="Ferritin-like diiron" evidence="9">
    <location>
        <begin position="1"/>
        <end position="143"/>
    </location>
</feature>
<dbReference type="OrthoDB" id="9800505at2"/>
<dbReference type="AlphaFoldDB" id="X5GW35"/>
<dbReference type="SUPFAM" id="SSF47240">
    <property type="entry name" value="Ferritin-like"/>
    <property type="match status" value="1"/>
</dbReference>
<keyword evidence="11" id="KW-1185">Reference proteome</keyword>
<comment type="similarity">
    <text evidence="2 7">Belongs to the bacterioferritin family.</text>
</comment>
<feature type="binding site" evidence="8">
    <location>
        <position position="49"/>
    </location>
    <ligand>
        <name>Fe cation</name>
        <dbReference type="ChEBI" id="CHEBI:24875"/>
        <label>2</label>
    </ligand>
</feature>
<dbReference type="InterPro" id="IPR002024">
    <property type="entry name" value="Bacterioferritin"/>
</dbReference>
<keyword evidence="3 7" id="KW-0409">Iron storage</keyword>
<evidence type="ECO:0000256" key="4">
    <source>
        <dbReference type="ARBA" id="ARBA00022617"/>
    </source>
</evidence>
<feature type="binding site" evidence="8">
    <location>
        <position position="48"/>
    </location>
    <ligand>
        <name>Fe cation</name>
        <dbReference type="ChEBI" id="CHEBI:24875"/>
        <label>3</label>
    </ligand>
</feature>
<comment type="cofactor">
    <cofactor evidence="1">
        <name>heme b</name>
        <dbReference type="ChEBI" id="CHEBI:60344"/>
    </cofactor>
</comment>
<sequence>MNFSPVVKLNEALANELLAINQYFVHSKMFKDMGFLSLSKALREHSIEEMQHADSLIDRILYCKGLPKISYRDMGPLSPTVEGMLEKDLKLECDAVNLYNEAIAYLEAHKDFGSASLIRTLLKDEEGHVEWLEHQLSLIKSLGLQQYLVKHG</sequence>
<feature type="binding site" description="axial binding residue" evidence="8">
    <location>
        <position position="50"/>
    </location>
    <ligand>
        <name>heme b</name>
        <dbReference type="ChEBI" id="CHEBI:60344"/>
        <note>ligand shared between dimeric partners</note>
    </ligand>
    <ligandPart>
        <name>Fe</name>
        <dbReference type="ChEBI" id="CHEBI:18248"/>
    </ligandPart>
</feature>
<dbReference type="InterPro" id="IPR009078">
    <property type="entry name" value="Ferritin-like_SF"/>
</dbReference>
<dbReference type="CDD" id="cd00907">
    <property type="entry name" value="Bacterioferritin"/>
    <property type="match status" value="1"/>
</dbReference>
<gene>
    <name evidence="10" type="primary">bfr</name>
    <name evidence="10" type="ORF">NHE_0335</name>
</gene>
<feature type="binding site" evidence="8">
    <location>
        <position position="52"/>
    </location>
    <ligand>
        <name>Fe cation</name>
        <dbReference type="ChEBI" id="CHEBI:24875"/>
        <label>1</label>
    </ligand>
</feature>
<dbReference type="HOGENOM" id="CLU_104506_2_0_5"/>
<dbReference type="PIRSF" id="PIRSF002560">
    <property type="entry name" value="Bacterioferritin"/>
    <property type="match status" value="1"/>
</dbReference>
<dbReference type="EC" id="1.16.3.1" evidence="7"/>
<dbReference type="GO" id="GO:0004322">
    <property type="term" value="F:ferroxidase activity"/>
    <property type="evidence" value="ECO:0007669"/>
    <property type="project" value="UniProtKB-EC"/>
</dbReference>
<dbReference type="Pfam" id="PF00210">
    <property type="entry name" value="Ferritin"/>
    <property type="match status" value="1"/>
</dbReference>
<comment type="catalytic activity">
    <reaction evidence="7">
        <text>4 Fe(2+) + O2 + 4 H(+) = 4 Fe(3+) + 2 H2O</text>
        <dbReference type="Rhea" id="RHEA:11148"/>
        <dbReference type="ChEBI" id="CHEBI:15377"/>
        <dbReference type="ChEBI" id="CHEBI:15378"/>
        <dbReference type="ChEBI" id="CHEBI:15379"/>
        <dbReference type="ChEBI" id="CHEBI:29033"/>
        <dbReference type="ChEBI" id="CHEBI:29034"/>
        <dbReference type="EC" id="1.16.3.1"/>
    </reaction>
</comment>
<dbReference type="PANTHER" id="PTHR30295:SF0">
    <property type="entry name" value="BACTERIOFERRITIN"/>
    <property type="match status" value="1"/>
</dbReference>
<dbReference type="GO" id="GO:0006826">
    <property type="term" value="P:iron ion transport"/>
    <property type="evidence" value="ECO:0007669"/>
    <property type="project" value="InterPro"/>
</dbReference>
<accession>X5GW35</accession>
<name>X5GW35_9RICK</name>
<dbReference type="KEGG" id="nhm:NHE_0335"/>
<dbReference type="Gene3D" id="1.20.1260.10">
    <property type="match status" value="1"/>
</dbReference>
<evidence type="ECO:0000256" key="3">
    <source>
        <dbReference type="ARBA" id="ARBA00022434"/>
    </source>
</evidence>
<proteinExistence type="inferred from homology"/>
<evidence type="ECO:0000256" key="5">
    <source>
        <dbReference type="ARBA" id="ARBA00022723"/>
    </source>
</evidence>
<keyword evidence="4" id="KW-0349">Heme</keyword>
<evidence type="ECO:0000256" key="1">
    <source>
        <dbReference type="ARBA" id="ARBA00001970"/>
    </source>
</evidence>
<dbReference type="InterPro" id="IPR008331">
    <property type="entry name" value="Ferritin_DPS_dom"/>
</dbReference>
<evidence type="ECO:0000256" key="2">
    <source>
        <dbReference type="ARBA" id="ARBA00008093"/>
    </source>
</evidence>
<dbReference type="GO" id="GO:0006879">
    <property type="term" value="P:intracellular iron ion homeostasis"/>
    <property type="evidence" value="ECO:0007669"/>
    <property type="project" value="UniProtKB-KW"/>
</dbReference>
<comment type="function">
    <text evidence="7">Iron-storage protein, whose ferroxidase center binds Fe(2+), oxidizes it using dioxygen to Fe(3+), and participates in the subsequent Fe(3+) oxide mineral core formation within the central cavity of the BFR protein shell.</text>
</comment>
<evidence type="ECO:0000256" key="7">
    <source>
        <dbReference type="PIRNR" id="PIRNR002560"/>
    </source>
</evidence>
<dbReference type="GO" id="GO:0005829">
    <property type="term" value="C:cytosol"/>
    <property type="evidence" value="ECO:0007669"/>
    <property type="project" value="TreeGrafter"/>
</dbReference>
<dbReference type="STRING" id="1286528.NHE_0335"/>
<feature type="binding site" evidence="8">
    <location>
        <position position="128"/>
    </location>
    <ligand>
        <name>Fe cation</name>
        <dbReference type="ChEBI" id="CHEBI:24875"/>
        <label>2</label>
    </ligand>
</feature>
<evidence type="ECO:0000256" key="6">
    <source>
        <dbReference type="ARBA" id="ARBA00023004"/>
    </source>
</evidence>
<feature type="binding site" evidence="8">
    <location>
        <position position="125"/>
    </location>
    <ligand>
        <name>Fe cation</name>
        <dbReference type="ChEBI" id="CHEBI:24875"/>
        <label>1</label>
    </ligand>
</feature>
<reference evidence="10 11" key="1">
    <citation type="submission" date="2014-03" db="EMBL/GenBank/DDBJ databases">
        <title>Sequencing and Comparison of Genomes and Transcriptome Profiles of Human Ehrlichiosis Agents.</title>
        <authorList>
            <person name="Lin M."/>
            <person name="Daugherty S.C."/>
            <person name="Nagaraj S."/>
            <person name="Cheng Z."/>
            <person name="Xiong Q."/>
            <person name="Lin F.-Y."/>
            <person name="Sengamalay N."/>
            <person name="Ott S."/>
            <person name="Godinez A."/>
            <person name="Tallon L.J."/>
            <person name="Sadzewicz L."/>
            <person name="Fraser C.M."/>
            <person name="Dunning Hotopp J.C."/>
            <person name="Rikihisa Y."/>
        </authorList>
    </citation>
    <scope>NUCLEOTIDE SEQUENCE [LARGE SCALE GENOMIC DNA]</scope>
    <source>
        <strain evidence="10 11">Oregon</strain>
    </source>
</reference>